<dbReference type="PROSITE" id="PS51350">
    <property type="entry name" value="PTS_HPR_DOM"/>
    <property type="match status" value="1"/>
</dbReference>
<dbReference type="PROSITE" id="PS00369">
    <property type="entry name" value="PTS_HPR_HIS"/>
    <property type="match status" value="1"/>
</dbReference>
<dbReference type="Gene3D" id="3.30.1340.10">
    <property type="entry name" value="HPr-like"/>
    <property type="match status" value="1"/>
</dbReference>
<keyword evidence="11" id="KW-1185">Reference proteome</keyword>
<comment type="subunit">
    <text evidence="7">Homodimer. The dihydroxyacetone kinase complex is composed of a homodimer of DhaM, a homodimer of DhaK and the subunit DhaL.</text>
</comment>
<evidence type="ECO:0000256" key="2">
    <source>
        <dbReference type="ARBA" id="ARBA00002788"/>
    </source>
</evidence>
<dbReference type="InterPro" id="IPR036662">
    <property type="entry name" value="PTS_EIIA_man-typ_sf"/>
</dbReference>
<reference evidence="10 11" key="1">
    <citation type="submission" date="2016-10" db="EMBL/GenBank/DDBJ databases">
        <authorList>
            <person name="de Groot N.N."/>
        </authorList>
    </citation>
    <scope>NUCLEOTIDE SEQUENCE [LARGE SCALE GENOMIC DNA]</scope>
    <source>
        <strain evidence="10 11">NP_1H</strain>
    </source>
</reference>
<organism evidence="10 11">
    <name type="scientific">Arthrobacter subterraneus</name>
    <dbReference type="NCBI Taxonomy" id="335973"/>
    <lineage>
        <taxon>Bacteria</taxon>
        <taxon>Bacillati</taxon>
        <taxon>Actinomycetota</taxon>
        <taxon>Actinomycetes</taxon>
        <taxon>Micrococcales</taxon>
        <taxon>Micrococcaceae</taxon>
        <taxon>Arthrobacter</taxon>
    </lineage>
</organism>
<dbReference type="InterPro" id="IPR012844">
    <property type="entry name" value="DhaM_N"/>
</dbReference>
<dbReference type="STRING" id="335973.SAMN04488693_10720"/>
<evidence type="ECO:0000259" key="9">
    <source>
        <dbReference type="PROSITE" id="PS51350"/>
    </source>
</evidence>
<gene>
    <name evidence="10" type="ORF">SAMN04488693_10720</name>
</gene>
<evidence type="ECO:0000256" key="3">
    <source>
        <dbReference type="ARBA" id="ARBA00003681"/>
    </source>
</evidence>
<comment type="function">
    <text evidence="2">Component of the dihydroxyacetone kinase complex, which is responsible for the phosphoenolpyruvate (PEP)-dependent phosphorylation of dihydroxyacetone. DhaM serves as the phosphoryl donor. Is phosphorylated by phosphoenolpyruvate in an EI- and HPr-dependent reaction, and a phosphorelay system on histidine residues finally leads to phosphoryl transfer to DhaL and dihydroxyacetone.</text>
</comment>
<evidence type="ECO:0000256" key="4">
    <source>
        <dbReference type="ARBA" id="ARBA00012095"/>
    </source>
</evidence>
<dbReference type="OrthoDB" id="350754at2"/>
<dbReference type="Proteomes" id="UP000199258">
    <property type="component" value="Unassembled WGS sequence"/>
</dbReference>
<dbReference type="PANTHER" id="PTHR38594:SF1">
    <property type="entry name" value="PEP-DEPENDENT DIHYDROXYACETONE KINASE, PHOSPHORYL DONOR SUBUNIT DHAM"/>
    <property type="match status" value="1"/>
</dbReference>
<evidence type="ECO:0000256" key="7">
    <source>
        <dbReference type="ARBA" id="ARBA00046577"/>
    </source>
</evidence>
<dbReference type="NCBIfam" id="TIGR01003">
    <property type="entry name" value="PTS_HPr_family"/>
    <property type="match status" value="1"/>
</dbReference>
<dbReference type="SUPFAM" id="SSF53062">
    <property type="entry name" value="PTS system fructose IIA component-like"/>
    <property type="match status" value="1"/>
</dbReference>
<proteinExistence type="predicted"/>
<dbReference type="GO" id="GO:0047324">
    <property type="term" value="F:phosphoenolpyruvate-glycerone phosphotransferase activity"/>
    <property type="evidence" value="ECO:0007669"/>
    <property type="project" value="UniProtKB-EC"/>
</dbReference>
<keyword evidence="6" id="KW-0808">Transferase</keyword>
<dbReference type="EMBL" id="FNDT01000007">
    <property type="protein sequence ID" value="SDI18311.1"/>
    <property type="molecule type" value="Genomic_DNA"/>
</dbReference>
<dbReference type="InterPro" id="IPR000032">
    <property type="entry name" value="HPr-like"/>
</dbReference>
<dbReference type="Pfam" id="PF03610">
    <property type="entry name" value="EIIA-man"/>
    <property type="match status" value="1"/>
</dbReference>
<dbReference type="InterPro" id="IPR004701">
    <property type="entry name" value="PTS_EIIA_man-typ"/>
</dbReference>
<evidence type="ECO:0000313" key="10">
    <source>
        <dbReference type="EMBL" id="SDI18311.1"/>
    </source>
</evidence>
<name>A0A1G8IHS9_9MICC</name>
<dbReference type="GO" id="GO:0019563">
    <property type="term" value="P:glycerol catabolic process"/>
    <property type="evidence" value="ECO:0007669"/>
    <property type="project" value="InterPro"/>
</dbReference>
<evidence type="ECO:0000313" key="11">
    <source>
        <dbReference type="Proteomes" id="UP000199258"/>
    </source>
</evidence>
<dbReference type="GO" id="GO:0009401">
    <property type="term" value="P:phosphoenolpyruvate-dependent sugar phosphotransferase system"/>
    <property type="evidence" value="ECO:0007669"/>
    <property type="project" value="InterPro"/>
</dbReference>
<dbReference type="NCBIfam" id="TIGR02364">
    <property type="entry name" value="dha_pts"/>
    <property type="match status" value="1"/>
</dbReference>
<dbReference type="Gene3D" id="3.40.50.510">
    <property type="entry name" value="Phosphotransferase system, mannose-type IIA component"/>
    <property type="match status" value="1"/>
</dbReference>
<protein>
    <recommendedName>
        <fullName evidence="5">Phosphocarrier protein HPr</fullName>
        <ecNumber evidence="4">2.7.1.121</ecNumber>
    </recommendedName>
</protein>
<evidence type="ECO:0000256" key="6">
    <source>
        <dbReference type="ARBA" id="ARBA00022679"/>
    </source>
</evidence>
<dbReference type="Pfam" id="PF00381">
    <property type="entry name" value="PTS-HPr"/>
    <property type="match status" value="1"/>
</dbReference>
<dbReference type="AlphaFoldDB" id="A0A1G8IHS9"/>
<dbReference type="SUPFAM" id="SSF55594">
    <property type="entry name" value="HPr-like"/>
    <property type="match status" value="1"/>
</dbReference>
<dbReference type="RefSeq" id="WP_090586212.1">
    <property type="nucleotide sequence ID" value="NZ_FNDT01000007.1"/>
</dbReference>
<evidence type="ECO:0000259" key="8">
    <source>
        <dbReference type="PROSITE" id="PS51096"/>
    </source>
</evidence>
<dbReference type="PANTHER" id="PTHR38594">
    <property type="entry name" value="PEP-DEPENDENT DIHYDROXYACETONE KINASE, PHOSPHORYL DONOR SUBUNIT DHAM"/>
    <property type="match status" value="1"/>
</dbReference>
<dbReference type="EC" id="2.7.1.121" evidence="4"/>
<dbReference type="InterPro" id="IPR001020">
    <property type="entry name" value="PTS_HPr_His_P_site"/>
</dbReference>
<dbReference type="GO" id="GO:0016020">
    <property type="term" value="C:membrane"/>
    <property type="evidence" value="ECO:0007669"/>
    <property type="project" value="InterPro"/>
</dbReference>
<keyword evidence="10" id="KW-0418">Kinase</keyword>
<accession>A0A1G8IHS9</accession>
<feature type="domain" description="PTS EIIA type-4" evidence="8">
    <location>
        <begin position="2"/>
        <end position="135"/>
    </location>
</feature>
<feature type="domain" description="HPr" evidence="9">
    <location>
        <begin position="159"/>
        <end position="242"/>
    </location>
</feature>
<dbReference type="SMR" id="A0A1G8IHS9"/>
<dbReference type="InterPro" id="IPR035895">
    <property type="entry name" value="HPr-like_sf"/>
</dbReference>
<evidence type="ECO:0000256" key="5">
    <source>
        <dbReference type="ARBA" id="ARBA00020422"/>
    </source>
</evidence>
<dbReference type="InterPro" id="IPR039643">
    <property type="entry name" value="DhaM"/>
</dbReference>
<dbReference type="PRINTS" id="PR00107">
    <property type="entry name" value="PHOSPHOCPHPR"/>
</dbReference>
<evidence type="ECO:0000256" key="1">
    <source>
        <dbReference type="ARBA" id="ARBA00001113"/>
    </source>
</evidence>
<dbReference type="CDD" id="cd00367">
    <property type="entry name" value="PTS-HPr_like"/>
    <property type="match status" value="1"/>
</dbReference>
<comment type="function">
    <text evidence="3">General (non sugar-specific) component of the phosphoenolpyruvate-dependent sugar phosphotransferase system (sugar PTS). This major carbohydrate active-transport system catalyzes the phosphorylation of incoming sugar substrates concomitantly with their translocation across the cell membrane. The phosphoryl group from phosphoenolpyruvate (PEP) is transferred to the phosphoryl carrier protein HPr by enzyme I. Phospho-HPr then transfers it to the PTS EIIA domain.</text>
</comment>
<sequence length="242" mass="24655">MTVGLVIVSHSSKIAEGVVELAAQMAPNVRIAAAGGTNDSPSRIGTSLEKVQSGLEEAEEGDGVVVLTDLGSAVMTAEMTLEFLSPDTRSRIRLPQAALVEGAVAAAVQAESGGTVDEVAAAAERAIVSIDPESLEPFVSHGAAVPGPVEPVEERAGTPVTGAWTLPNKMGLHARPAAVIARALTDLDAEVSINGVDGKSVMLLMSLALGEGQELRAEATGPQAREAIEYIGGEVKAGFGEL</sequence>
<dbReference type="PROSITE" id="PS51096">
    <property type="entry name" value="PTS_EIIA_TYPE_4"/>
    <property type="match status" value="1"/>
</dbReference>
<comment type="catalytic activity">
    <reaction evidence="1">
        <text>dihydroxyacetone + phosphoenolpyruvate = dihydroxyacetone phosphate + pyruvate</text>
        <dbReference type="Rhea" id="RHEA:18381"/>
        <dbReference type="ChEBI" id="CHEBI:15361"/>
        <dbReference type="ChEBI" id="CHEBI:16016"/>
        <dbReference type="ChEBI" id="CHEBI:57642"/>
        <dbReference type="ChEBI" id="CHEBI:58702"/>
        <dbReference type="EC" id="2.7.1.121"/>
    </reaction>
</comment>